<dbReference type="Proteomes" id="UP000693981">
    <property type="component" value="Unassembled WGS sequence"/>
</dbReference>
<evidence type="ECO:0000313" key="2">
    <source>
        <dbReference type="Proteomes" id="UP000693981"/>
    </source>
</evidence>
<protein>
    <recommendedName>
        <fullName evidence="3">Crinkler (CRN) family protein</fullName>
    </recommendedName>
</protein>
<comment type="caution">
    <text evidence="1">The sequence shown here is derived from an EMBL/GenBank/DDBJ whole genome shotgun (WGS) entry which is preliminary data.</text>
</comment>
<evidence type="ECO:0008006" key="3">
    <source>
        <dbReference type="Google" id="ProtNLM"/>
    </source>
</evidence>
<gene>
    <name evidence="1" type="ORF">PHYBOEH_009655</name>
</gene>
<dbReference type="AlphaFoldDB" id="A0A8T1VVK5"/>
<keyword evidence="2" id="KW-1185">Reference proteome</keyword>
<dbReference type="OrthoDB" id="158739at2759"/>
<evidence type="ECO:0000313" key="1">
    <source>
        <dbReference type="EMBL" id="KAG7384059.1"/>
    </source>
</evidence>
<dbReference type="EMBL" id="JAGDFL010000615">
    <property type="protein sequence ID" value="KAG7384059.1"/>
    <property type="molecule type" value="Genomic_DNA"/>
</dbReference>
<name>A0A8T1VVK5_9STRA</name>
<sequence>MTGKTSLAFLASQALVDKYTEEKVAVFNLTLLDIREKSWDFEAYLKWKYATDWEYISQELPRQGYTVYLLLDEVQAIYSKEGGPLNGNAHIYWDFVRKVLGDEKSGLKIVMFEAYGLDAACATLSCPVKLSKDRVLLIDQLNFSQDEIMEYVTNGFRAFECLNSLPGALGVFCANLHKLTGGQTGFCATAIDTLNDEWLSRARWGMNYPSADQWIRMLQTGSVHRDKDLALFDALTSTRAVLTLSQPQEILNESQLECFERLVQGEIPAETPATESEKMLAEVSTICLQRGVLAFTEAGRLDFSSPVIQKHYAKMRGGAIHRALFAPRTLPDLIARVVTVINYDNVCQSLGKDLSTGIPLKNAWEMEFYAAAHRCTPDTFETIADVETVFGSEVDLDFVLRDQSDRLWGIKFLREGRGLQECITKFVADNCYTSLGLSDFCLLDFHRVALMDEVPMEYIKGNMSRCEKLFVVCYDGEMKAVKVFNAAMDVIYQFCKHTE</sequence>
<proteinExistence type="predicted"/>
<accession>A0A8T1VVK5</accession>
<reference evidence="1" key="1">
    <citation type="submission" date="2021-02" db="EMBL/GenBank/DDBJ databases">
        <authorList>
            <person name="Palmer J.M."/>
        </authorList>
    </citation>
    <scope>NUCLEOTIDE SEQUENCE</scope>
    <source>
        <strain evidence="1">SCRP23</strain>
    </source>
</reference>
<organism evidence="1 2">
    <name type="scientific">Phytophthora boehmeriae</name>
    <dbReference type="NCBI Taxonomy" id="109152"/>
    <lineage>
        <taxon>Eukaryota</taxon>
        <taxon>Sar</taxon>
        <taxon>Stramenopiles</taxon>
        <taxon>Oomycota</taxon>
        <taxon>Peronosporomycetes</taxon>
        <taxon>Peronosporales</taxon>
        <taxon>Peronosporaceae</taxon>
        <taxon>Phytophthora</taxon>
    </lineage>
</organism>